<dbReference type="SUPFAM" id="SSF46785">
    <property type="entry name" value="Winged helix' DNA-binding domain"/>
    <property type="match status" value="1"/>
</dbReference>
<keyword evidence="3" id="KW-0012">Acyltransferase</keyword>
<dbReference type="GO" id="GO:0016746">
    <property type="term" value="F:acyltransferase activity"/>
    <property type="evidence" value="ECO:0007669"/>
    <property type="project" value="UniProtKB-KW"/>
</dbReference>
<dbReference type="InterPro" id="IPR000835">
    <property type="entry name" value="HTH_MarR-typ"/>
</dbReference>
<dbReference type="InterPro" id="IPR039422">
    <property type="entry name" value="MarR/SlyA-like"/>
</dbReference>
<feature type="domain" description="N-acetyltransferase" evidence="2">
    <location>
        <begin position="149"/>
        <end position="287"/>
    </location>
</feature>
<accession>A0ABT8C0S5</accession>
<name>A0ABT8C0S5_9VIBR</name>
<dbReference type="EMBL" id="JAUFQC010000027">
    <property type="protein sequence ID" value="MDN3612538.1"/>
    <property type="molecule type" value="Genomic_DNA"/>
</dbReference>
<dbReference type="Pfam" id="PF13673">
    <property type="entry name" value="Acetyltransf_10"/>
    <property type="match status" value="1"/>
</dbReference>
<organism evidence="3 4">
    <name type="scientific">Vibrio ostreicida</name>
    <dbReference type="NCBI Taxonomy" id="526588"/>
    <lineage>
        <taxon>Bacteria</taxon>
        <taxon>Pseudomonadati</taxon>
        <taxon>Pseudomonadota</taxon>
        <taxon>Gammaproteobacteria</taxon>
        <taxon>Vibrionales</taxon>
        <taxon>Vibrionaceae</taxon>
        <taxon>Vibrio</taxon>
    </lineage>
</organism>
<dbReference type="RefSeq" id="WP_076589184.1">
    <property type="nucleotide sequence ID" value="NZ_JABEYA020000006.1"/>
</dbReference>
<dbReference type="Proteomes" id="UP001238540">
    <property type="component" value="Unassembled WGS sequence"/>
</dbReference>
<dbReference type="InterPro" id="IPR016181">
    <property type="entry name" value="Acyl_CoA_acyltransferase"/>
</dbReference>
<dbReference type="PANTHER" id="PTHR33164">
    <property type="entry name" value="TRANSCRIPTIONAL REGULATOR, MARR FAMILY"/>
    <property type="match status" value="1"/>
</dbReference>
<gene>
    <name evidence="3" type="ORF">QWZ16_23345</name>
</gene>
<keyword evidence="3" id="KW-0808">Transferase</keyword>
<dbReference type="CDD" id="cd04301">
    <property type="entry name" value="NAT_SF"/>
    <property type="match status" value="1"/>
</dbReference>
<dbReference type="InterPro" id="IPR036390">
    <property type="entry name" value="WH_DNA-bd_sf"/>
</dbReference>
<evidence type="ECO:0000259" key="1">
    <source>
        <dbReference type="PROSITE" id="PS50995"/>
    </source>
</evidence>
<evidence type="ECO:0000313" key="4">
    <source>
        <dbReference type="Proteomes" id="UP001238540"/>
    </source>
</evidence>
<dbReference type="InterPro" id="IPR000182">
    <property type="entry name" value="GNAT_dom"/>
</dbReference>
<dbReference type="PANTHER" id="PTHR33164:SF101">
    <property type="entry name" value="TRANSCRIPTIONAL REPRESSOR MPRA"/>
    <property type="match status" value="1"/>
</dbReference>
<evidence type="ECO:0000313" key="3">
    <source>
        <dbReference type="EMBL" id="MDN3612538.1"/>
    </source>
</evidence>
<dbReference type="Pfam" id="PF12802">
    <property type="entry name" value="MarR_2"/>
    <property type="match status" value="1"/>
</dbReference>
<dbReference type="Gene3D" id="1.10.10.10">
    <property type="entry name" value="Winged helix-like DNA-binding domain superfamily/Winged helix DNA-binding domain"/>
    <property type="match status" value="1"/>
</dbReference>
<comment type="caution">
    <text evidence="3">The sequence shown here is derived from an EMBL/GenBank/DDBJ whole genome shotgun (WGS) entry which is preliminary data.</text>
</comment>
<feature type="domain" description="HTH marR-type" evidence="1">
    <location>
        <begin position="1"/>
        <end position="135"/>
    </location>
</feature>
<dbReference type="SMART" id="SM00347">
    <property type="entry name" value="HTH_MARR"/>
    <property type="match status" value="1"/>
</dbReference>
<reference evidence="4" key="1">
    <citation type="journal article" date="2019" name="Int. J. Syst. Evol. Microbiol.">
        <title>The Global Catalogue of Microorganisms (GCM) 10K type strain sequencing project: providing services to taxonomists for standard genome sequencing and annotation.</title>
        <authorList>
            <consortium name="The Broad Institute Genomics Platform"/>
            <consortium name="The Broad Institute Genome Sequencing Center for Infectious Disease"/>
            <person name="Wu L."/>
            <person name="Ma J."/>
        </authorList>
    </citation>
    <scope>NUCLEOTIDE SEQUENCE [LARGE SCALE GENOMIC DNA]</scope>
    <source>
        <strain evidence="4">CECT 7398</strain>
    </source>
</reference>
<dbReference type="PROSITE" id="PS51186">
    <property type="entry name" value="GNAT"/>
    <property type="match status" value="1"/>
</dbReference>
<dbReference type="EC" id="2.3.1.-" evidence="3"/>
<keyword evidence="4" id="KW-1185">Reference proteome</keyword>
<dbReference type="PROSITE" id="PS50995">
    <property type="entry name" value="HTH_MARR_2"/>
    <property type="match status" value="1"/>
</dbReference>
<dbReference type="InterPro" id="IPR036388">
    <property type="entry name" value="WH-like_DNA-bd_sf"/>
</dbReference>
<dbReference type="Gene3D" id="3.40.630.30">
    <property type="match status" value="1"/>
</dbReference>
<proteinExistence type="predicted"/>
<evidence type="ECO:0000259" key="2">
    <source>
        <dbReference type="PROSITE" id="PS51186"/>
    </source>
</evidence>
<sequence length="304" mass="34329">MSSVRKIRSELRYLVRELGLLDKNCLNSGLSLTQAHILTYLRKNGTTPFSELCRQLSVEKASLSRTISLLVENKYIKAITTKNDKRQKLLSLSIEGVERLKEADAAADSELSQFIGLLSPDDIHNVIDGLRALRLSAFRKNASINKAKIQIEKLKPIYSVEIENLLRDTFAGEQNIPQHLVPIAVDVPQKWWIARSGEYVLGAVACWQENESWHWGRFVVDDKFRSLGIGKALARHSLAEILQETEQIQIDARDITVQLIQSLGGEIIGDKVDFYGIPVTPMRLTRSQLHDATRAKEFQMPSLL</sequence>
<dbReference type="SUPFAM" id="SSF55729">
    <property type="entry name" value="Acyl-CoA N-acyltransferases (Nat)"/>
    <property type="match status" value="1"/>
</dbReference>
<protein>
    <submittedName>
        <fullName evidence="3">GNAT family N-acetyltransferase</fullName>
        <ecNumber evidence="3">2.3.1.-</ecNumber>
    </submittedName>
</protein>